<reference evidence="1 2" key="1">
    <citation type="journal article" date="2016" name="Nat. Commun.">
        <title>Thousands of microbial genomes shed light on interconnected biogeochemical processes in an aquifer system.</title>
        <authorList>
            <person name="Anantharaman K."/>
            <person name="Brown C.T."/>
            <person name="Hug L.A."/>
            <person name="Sharon I."/>
            <person name="Castelle C.J."/>
            <person name="Probst A.J."/>
            <person name="Thomas B.C."/>
            <person name="Singh A."/>
            <person name="Wilkins M.J."/>
            <person name="Karaoz U."/>
            <person name="Brodie E.L."/>
            <person name="Williams K.H."/>
            <person name="Hubbard S.S."/>
            <person name="Banfield J.F."/>
        </authorList>
    </citation>
    <scope>NUCLEOTIDE SEQUENCE [LARGE SCALE GENOMIC DNA]</scope>
</reference>
<accession>A0A1F6TF90</accession>
<organism evidence="1 2">
    <name type="scientific">Candidatus Muproteobacteria bacterium RBG_16_64_11</name>
    <dbReference type="NCBI Taxonomy" id="1817758"/>
    <lineage>
        <taxon>Bacteria</taxon>
        <taxon>Pseudomonadati</taxon>
        <taxon>Pseudomonadota</taxon>
        <taxon>Candidatus Muproteobacteria</taxon>
    </lineage>
</organism>
<evidence type="ECO:0000313" key="1">
    <source>
        <dbReference type="EMBL" id="OGI43788.1"/>
    </source>
</evidence>
<gene>
    <name evidence="1" type="ORF">A2150_02605</name>
</gene>
<dbReference type="EMBL" id="MFSS01000038">
    <property type="protein sequence ID" value="OGI43788.1"/>
    <property type="molecule type" value="Genomic_DNA"/>
</dbReference>
<sequence length="62" mass="6859">MPAANLKQVAHELIDKLPDDASWDDVVYEMVTRREIEAGLADSDANRCTPVEDVAKEFGLKA</sequence>
<protein>
    <submittedName>
        <fullName evidence="1">Uncharacterized protein</fullName>
    </submittedName>
</protein>
<comment type="caution">
    <text evidence="1">The sequence shown here is derived from an EMBL/GenBank/DDBJ whole genome shotgun (WGS) entry which is preliminary data.</text>
</comment>
<proteinExistence type="predicted"/>
<name>A0A1F6TF90_9PROT</name>
<dbReference type="Proteomes" id="UP000177925">
    <property type="component" value="Unassembled WGS sequence"/>
</dbReference>
<dbReference type="STRING" id="1817758.A2150_02605"/>
<dbReference type="AlphaFoldDB" id="A0A1F6TF90"/>
<evidence type="ECO:0000313" key="2">
    <source>
        <dbReference type="Proteomes" id="UP000177925"/>
    </source>
</evidence>